<dbReference type="KEGG" id="ffl:HYN86_04180"/>
<protein>
    <submittedName>
        <fullName evidence="2">Uncharacterized protein</fullName>
    </submittedName>
</protein>
<organism evidence="2 3">
    <name type="scientific">Flavobacterium fluviale</name>
    <dbReference type="NCBI Taxonomy" id="2249356"/>
    <lineage>
        <taxon>Bacteria</taxon>
        <taxon>Pseudomonadati</taxon>
        <taxon>Bacteroidota</taxon>
        <taxon>Flavobacteriia</taxon>
        <taxon>Flavobacteriales</taxon>
        <taxon>Flavobacteriaceae</taxon>
        <taxon>Flavobacterium</taxon>
    </lineage>
</organism>
<keyword evidence="1" id="KW-0472">Membrane</keyword>
<proteinExistence type="predicted"/>
<keyword evidence="1" id="KW-0812">Transmembrane</keyword>
<reference evidence="2 3" key="1">
    <citation type="submission" date="2018-06" db="EMBL/GenBank/DDBJ databases">
        <title>Genome sequencing of Flavobacterium.</title>
        <authorList>
            <person name="Baek M.-G."/>
            <person name="Yi H."/>
        </authorList>
    </citation>
    <scope>NUCLEOTIDE SEQUENCE [LARGE SCALE GENOMIC DNA]</scope>
    <source>
        <strain evidence="2 3">HYN0086</strain>
    </source>
</reference>
<evidence type="ECO:0000313" key="2">
    <source>
        <dbReference type="EMBL" id="AXB55842.1"/>
    </source>
</evidence>
<feature type="transmembrane region" description="Helical" evidence="1">
    <location>
        <begin position="12"/>
        <end position="31"/>
    </location>
</feature>
<dbReference type="RefSeq" id="WP_113676911.1">
    <property type="nucleotide sequence ID" value="NZ_CP030261.1"/>
</dbReference>
<keyword evidence="3" id="KW-1185">Reference proteome</keyword>
<feature type="transmembrane region" description="Helical" evidence="1">
    <location>
        <begin position="51"/>
        <end position="71"/>
    </location>
</feature>
<keyword evidence="1" id="KW-1133">Transmembrane helix</keyword>
<dbReference type="AlphaFoldDB" id="A0A344LPK0"/>
<name>A0A344LPK0_9FLAO</name>
<sequence length="156" mass="18452">MKVYKIAKHWKRMIYILMIPLIIFLSIYAAIVTFSKGNLVQEMFPNSEDAWKLGLILFMFDFLLIFLFIFVQKNEVILTKQSIKSKTLFGTRELRFEEIERFDLIPHPRNPNINHILIIPFSSQNKRIIINPTILENSEDIKLELSARIQNVNNNK</sequence>
<gene>
    <name evidence="2" type="ORF">HYN86_04180</name>
</gene>
<evidence type="ECO:0000313" key="3">
    <source>
        <dbReference type="Proteomes" id="UP000251561"/>
    </source>
</evidence>
<accession>A0A344LPK0</accession>
<dbReference type="Proteomes" id="UP000251561">
    <property type="component" value="Chromosome"/>
</dbReference>
<dbReference type="EMBL" id="CP030261">
    <property type="protein sequence ID" value="AXB55842.1"/>
    <property type="molecule type" value="Genomic_DNA"/>
</dbReference>
<evidence type="ECO:0000256" key="1">
    <source>
        <dbReference type="SAM" id="Phobius"/>
    </source>
</evidence>